<dbReference type="PIRSF" id="PIRSF039123">
    <property type="entry name" value="Diphthamide_synthase"/>
    <property type="match status" value="1"/>
</dbReference>
<dbReference type="NCBIfam" id="TIGR03679">
    <property type="entry name" value="arCOG00187"/>
    <property type="match status" value="1"/>
</dbReference>
<evidence type="ECO:0000259" key="1">
    <source>
        <dbReference type="Pfam" id="PF01902"/>
    </source>
</evidence>
<dbReference type="Gene3D" id="3.90.1490.10">
    <property type="entry name" value="putative n-type atp pyrophosphatase, domain 2"/>
    <property type="match status" value="1"/>
</dbReference>
<dbReference type="InterPro" id="IPR014729">
    <property type="entry name" value="Rossmann-like_a/b/a_fold"/>
</dbReference>
<dbReference type="GO" id="GO:0017183">
    <property type="term" value="P:protein histidyl modification to diphthamide"/>
    <property type="evidence" value="ECO:0007669"/>
    <property type="project" value="TreeGrafter"/>
</dbReference>
<dbReference type="InterPro" id="IPR030662">
    <property type="entry name" value="DPH6/MJ0570"/>
</dbReference>
<dbReference type="InterPro" id="IPR022427">
    <property type="entry name" value="MJ0570_ATP-bd"/>
</dbReference>
<dbReference type="NCBIfam" id="TIGR00290">
    <property type="entry name" value="MJ0570_dom"/>
    <property type="match status" value="1"/>
</dbReference>
<organism evidence="2 3">
    <name type="scientific">Zestosphaera tikiterensis</name>
    <dbReference type="NCBI Taxonomy" id="1973259"/>
    <lineage>
        <taxon>Archaea</taxon>
        <taxon>Thermoproteota</taxon>
        <taxon>Thermoprotei</taxon>
        <taxon>Desulfurococcales</taxon>
        <taxon>Desulfurococcaceae</taxon>
        <taxon>Zestosphaera</taxon>
    </lineage>
</organism>
<proteinExistence type="predicted"/>
<dbReference type="Gene3D" id="3.40.50.620">
    <property type="entry name" value="HUPs"/>
    <property type="match status" value="1"/>
</dbReference>
<evidence type="ECO:0000313" key="3">
    <source>
        <dbReference type="Proteomes" id="UP000244093"/>
    </source>
</evidence>
<dbReference type="Proteomes" id="UP000244093">
    <property type="component" value="Unassembled WGS sequence"/>
</dbReference>
<gene>
    <name evidence="2" type="ORF">B7O98_01200</name>
</gene>
<dbReference type="GO" id="GO:0017178">
    <property type="term" value="F:diphthine-ammonia ligase activity"/>
    <property type="evidence" value="ECO:0007669"/>
    <property type="project" value="TreeGrafter"/>
</dbReference>
<name>A0A2R7Y6R9_9CREN</name>
<dbReference type="InterPro" id="IPR002761">
    <property type="entry name" value="Diphthami_syn_dom"/>
</dbReference>
<dbReference type="AlphaFoldDB" id="A0A2R7Y6R9"/>
<dbReference type="PANTHER" id="PTHR12196:SF2">
    <property type="entry name" value="DIPHTHINE--AMMONIA LIGASE"/>
    <property type="match status" value="1"/>
</dbReference>
<dbReference type="EMBL" id="NBVN01000002">
    <property type="protein sequence ID" value="PUA33087.1"/>
    <property type="molecule type" value="Genomic_DNA"/>
</dbReference>
<sequence>MKRGFALYTGGKDSHYAIYKALEEDILVDLLVIVKPVRSDSWMFHTVNIDLAVKHAELMGLNYLLIEVSGVKEKEVDELKRKLSRVRELSDYEVVVSGAVGSTYQKERVDVLAEELHMRHVTPLWGFPPSKLIVEEASNLSFVITAIQAYGLRMDWLGNVINASNVHAFLKDVEEASINPVGEGGEFETFVLSSPLFKRGLLYVRKAEMVTYPNFGVGYYLIRDLGTSTSS</sequence>
<reference evidence="2" key="2">
    <citation type="journal article" date="2018" name="Syst. Appl. Microbiol.">
        <title>A new symbiotic nanoarchaeote (Candidatus Nanoclepta minutus) and its host (Zestosphaera tikiterensis gen. nov., sp. nov.) from a New Zealand hot spring.</title>
        <authorList>
            <person name="St John E."/>
            <person name="Liu Y."/>
            <person name="Podar M."/>
            <person name="Stott M.B."/>
            <person name="Meneghin J."/>
            <person name="Chen Z."/>
            <person name="Lagutin K."/>
            <person name="Mitchell K."/>
            <person name="Reysenbach A.L."/>
        </authorList>
    </citation>
    <scope>NUCLEOTIDE SEQUENCE [LARGE SCALE GENOMIC DNA]</scope>
    <source>
        <strain evidence="2">NZ3</strain>
    </source>
</reference>
<feature type="domain" description="Diphthamide synthase" evidence="1">
    <location>
        <begin position="4"/>
        <end position="209"/>
    </location>
</feature>
<dbReference type="Pfam" id="PF01902">
    <property type="entry name" value="Diphthami_syn_2"/>
    <property type="match status" value="1"/>
</dbReference>
<evidence type="ECO:0000313" key="2">
    <source>
        <dbReference type="EMBL" id="PUA33087.1"/>
    </source>
</evidence>
<accession>A0A2R7Y6R9</accession>
<reference evidence="2" key="1">
    <citation type="submission" date="2017-04" db="EMBL/GenBank/DDBJ databases">
        <authorList>
            <person name="Afonso C.L."/>
            <person name="Miller P.J."/>
            <person name="Scott M.A."/>
            <person name="Spackman E."/>
            <person name="Goraichik I."/>
            <person name="Dimitrov K.M."/>
            <person name="Suarez D.L."/>
            <person name="Swayne D.E."/>
        </authorList>
    </citation>
    <scope>NUCLEOTIDE SEQUENCE</scope>
    <source>
        <strain evidence="2">NZ3</strain>
    </source>
</reference>
<dbReference type="SUPFAM" id="SSF52402">
    <property type="entry name" value="Adenine nucleotide alpha hydrolases-like"/>
    <property type="match status" value="1"/>
</dbReference>
<dbReference type="PANTHER" id="PTHR12196">
    <property type="entry name" value="DOMAIN OF UNKNOWN FUNCTION 71 DUF71 -CONTAINING PROTEIN"/>
    <property type="match status" value="1"/>
</dbReference>
<comment type="caution">
    <text evidence="2">The sequence shown here is derived from an EMBL/GenBank/DDBJ whole genome shotgun (WGS) entry which is preliminary data.</text>
</comment>
<protein>
    <recommendedName>
        <fullName evidence="1">Diphthamide synthase domain-containing protein</fullName>
    </recommendedName>
</protein>
<dbReference type="CDD" id="cd01994">
    <property type="entry name" value="AANH_PF0828-like"/>
    <property type="match status" value="1"/>
</dbReference>